<dbReference type="OrthoDB" id="1746739at2759"/>
<evidence type="ECO:0000256" key="5">
    <source>
        <dbReference type="ARBA" id="ARBA00023242"/>
    </source>
</evidence>
<name>A0A6A6SGR2_9PLEO</name>
<organism evidence="8 9">
    <name type="scientific">Lophiostoma macrostomum CBS 122681</name>
    <dbReference type="NCBI Taxonomy" id="1314788"/>
    <lineage>
        <taxon>Eukaryota</taxon>
        <taxon>Fungi</taxon>
        <taxon>Dikarya</taxon>
        <taxon>Ascomycota</taxon>
        <taxon>Pezizomycotina</taxon>
        <taxon>Dothideomycetes</taxon>
        <taxon>Pleosporomycetidae</taxon>
        <taxon>Pleosporales</taxon>
        <taxon>Lophiostomataceae</taxon>
        <taxon>Lophiostoma</taxon>
    </lineage>
</organism>
<dbReference type="Proteomes" id="UP000799324">
    <property type="component" value="Unassembled WGS sequence"/>
</dbReference>
<dbReference type="PANTHER" id="PTHR33572:SF3">
    <property type="entry name" value="VELVET COMPLEX SUBUNIT B"/>
    <property type="match status" value="1"/>
</dbReference>
<dbReference type="EMBL" id="MU004841">
    <property type="protein sequence ID" value="KAF2646986.1"/>
    <property type="molecule type" value="Genomic_DNA"/>
</dbReference>
<sequence length="208" mass="23208">LVVEQQPVRARMCGFGDKDRRPITPPPCIRLIVCDVKTQKEVDWQDVDSTFFVLTVDLWDHEGSREVNLPQHMAMPISTPATTTGMFTRNLIGSLTVNAFRLEDPDRKVGFWFVLQDLSVRTEGSFRLKMNFVDVGSGQTNNTLNTGRAPVLATCFSDPFQVYSAKKFPGVIESTPLSKAFAAQGIKIPIRKDGPKPLANQSEYDADE</sequence>
<dbReference type="GO" id="GO:0005634">
    <property type="term" value="C:nucleus"/>
    <property type="evidence" value="ECO:0007669"/>
    <property type="project" value="UniProtKB-SubCell"/>
</dbReference>
<keyword evidence="4" id="KW-0804">Transcription</keyword>
<evidence type="ECO:0000256" key="3">
    <source>
        <dbReference type="ARBA" id="ARBA00023015"/>
    </source>
</evidence>
<evidence type="ECO:0000256" key="6">
    <source>
        <dbReference type="ARBA" id="ARBA00038045"/>
    </source>
</evidence>
<protein>
    <recommendedName>
        <fullName evidence="7">Velvet domain-containing protein</fullName>
    </recommendedName>
</protein>
<comment type="subcellular location">
    <subcellularLocation>
        <location evidence="1">Nucleus</location>
    </subcellularLocation>
</comment>
<dbReference type="InterPro" id="IPR037525">
    <property type="entry name" value="Velvet_dom"/>
</dbReference>
<evidence type="ECO:0000256" key="2">
    <source>
        <dbReference type="ARBA" id="ARBA00022969"/>
    </source>
</evidence>
<comment type="similarity">
    <text evidence="6">Belongs to the velvet family. VelB subfamily.</text>
</comment>
<feature type="domain" description="Velvet" evidence="7">
    <location>
        <begin position="1"/>
        <end position="191"/>
    </location>
</feature>
<reference evidence="8" key="1">
    <citation type="journal article" date="2020" name="Stud. Mycol.">
        <title>101 Dothideomycetes genomes: a test case for predicting lifestyles and emergence of pathogens.</title>
        <authorList>
            <person name="Haridas S."/>
            <person name="Albert R."/>
            <person name="Binder M."/>
            <person name="Bloem J."/>
            <person name="Labutti K."/>
            <person name="Salamov A."/>
            <person name="Andreopoulos B."/>
            <person name="Baker S."/>
            <person name="Barry K."/>
            <person name="Bills G."/>
            <person name="Bluhm B."/>
            <person name="Cannon C."/>
            <person name="Castanera R."/>
            <person name="Culley D."/>
            <person name="Daum C."/>
            <person name="Ezra D."/>
            <person name="Gonzalez J."/>
            <person name="Henrissat B."/>
            <person name="Kuo A."/>
            <person name="Liang C."/>
            <person name="Lipzen A."/>
            <person name="Lutzoni F."/>
            <person name="Magnuson J."/>
            <person name="Mondo S."/>
            <person name="Nolan M."/>
            <person name="Ohm R."/>
            <person name="Pangilinan J."/>
            <person name="Park H.-J."/>
            <person name="Ramirez L."/>
            <person name="Alfaro M."/>
            <person name="Sun H."/>
            <person name="Tritt A."/>
            <person name="Yoshinaga Y."/>
            <person name="Zwiers L.-H."/>
            <person name="Turgeon B."/>
            <person name="Goodwin S."/>
            <person name="Spatafora J."/>
            <person name="Crous P."/>
            <person name="Grigoriev I."/>
        </authorList>
    </citation>
    <scope>NUCLEOTIDE SEQUENCE</scope>
    <source>
        <strain evidence="8">CBS 122681</strain>
    </source>
</reference>
<dbReference type="Pfam" id="PF11754">
    <property type="entry name" value="Velvet"/>
    <property type="match status" value="2"/>
</dbReference>
<keyword evidence="5" id="KW-0539">Nucleus</keyword>
<feature type="non-terminal residue" evidence="8">
    <location>
        <position position="1"/>
    </location>
</feature>
<evidence type="ECO:0000259" key="7">
    <source>
        <dbReference type="PROSITE" id="PS51821"/>
    </source>
</evidence>
<proteinExistence type="inferred from homology"/>
<evidence type="ECO:0000313" key="9">
    <source>
        <dbReference type="Proteomes" id="UP000799324"/>
    </source>
</evidence>
<dbReference type="PANTHER" id="PTHR33572">
    <property type="entry name" value="SPORE DEVELOPMENT REGULATOR VOSA"/>
    <property type="match status" value="1"/>
</dbReference>
<accession>A0A6A6SGR2</accession>
<keyword evidence="9" id="KW-1185">Reference proteome</keyword>
<keyword evidence="2" id="KW-0749">Sporulation</keyword>
<keyword evidence="3" id="KW-0805">Transcription regulation</keyword>
<evidence type="ECO:0000256" key="4">
    <source>
        <dbReference type="ARBA" id="ARBA00023163"/>
    </source>
</evidence>
<evidence type="ECO:0000313" key="8">
    <source>
        <dbReference type="EMBL" id="KAF2646986.1"/>
    </source>
</evidence>
<dbReference type="InterPro" id="IPR038491">
    <property type="entry name" value="Velvet_dom_sf"/>
</dbReference>
<evidence type="ECO:0000256" key="1">
    <source>
        <dbReference type="ARBA" id="ARBA00004123"/>
    </source>
</evidence>
<dbReference type="Gene3D" id="2.60.40.3960">
    <property type="entry name" value="Velvet domain"/>
    <property type="match status" value="1"/>
</dbReference>
<dbReference type="GO" id="GO:0030435">
    <property type="term" value="P:sporulation resulting in formation of a cellular spore"/>
    <property type="evidence" value="ECO:0007669"/>
    <property type="project" value="UniProtKB-KW"/>
</dbReference>
<dbReference type="AlphaFoldDB" id="A0A6A6SGR2"/>
<dbReference type="PROSITE" id="PS51821">
    <property type="entry name" value="VELVET"/>
    <property type="match status" value="1"/>
</dbReference>
<dbReference type="InterPro" id="IPR021740">
    <property type="entry name" value="Velvet"/>
</dbReference>
<gene>
    <name evidence="8" type="ORF">K491DRAFT_615553</name>
</gene>